<feature type="transmembrane region" description="Helical" evidence="1">
    <location>
        <begin position="7"/>
        <end position="29"/>
    </location>
</feature>
<keyword evidence="1" id="KW-0812">Transmembrane</keyword>
<accession>X1M841</accession>
<comment type="caution">
    <text evidence="2">The sequence shown here is derived from an EMBL/GenBank/DDBJ whole genome shotgun (WGS) entry which is preliminary data.</text>
</comment>
<evidence type="ECO:0000313" key="2">
    <source>
        <dbReference type="EMBL" id="GAI27802.1"/>
    </source>
</evidence>
<name>X1M841_9ZZZZ</name>
<sequence length="184" mass="19051">MAEEVKIHPGVVIVGGLLIGVGGTLLYALTARAAPPVTEFVVSDLVIYPTEVMLGQTVAISSTVTNIGGEAGSYTIRLGGDFMAERIVTLAPGESEVVTFEVTPEVAKTYGVSVDGLAGTFVATEVGVAAYSVVIGVSNPTPAIDEVVSWWADITNIGTALGAPTVNFYRDGNFLYGRTLLPIS</sequence>
<dbReference type="Gene3D" id="2.60.40.10">
    <property type="entry name" value="Immunoglobulins"/>
    <property type="match status" value="1"/>
</dbReference>
<dbReference type="InterPro" id="IPR013783">
    <property type="entry name" value="Ig-like_fold"/>
</dbReference>
<evidence type="ECO:0008006" key="3">
    <source>
        <dbReference type="Google" id="ProtNLM"/>
    </source>
</evidence>
<reference evidence="2" key="1">
    <citation type="journal article" date="2014" name="Front. Microbiol.">
        <title>High frequency of phylogenetically diverse reductive dehalogenase-homologous genes in deep subseafloor sedimentary metagenomes.</title>
        <authorList>
            <person name="Kawai M."/>
            <person name="Futagami T."/>
            <person name="Toyoda A."/>
            <person name="Takaki Y."/>
            <person name="Nishi S."/>
            <person name="Hori S."/>
            <person name="Arai W."/>
            <person name="Tsubouchi T."/>
            <person name="Morono Y."/>
            <person name="Uchiyama I."/>
            <person name="Ito T."/>
            <person name="Fujiyama A."/>
            <person name="Inagaki F."/>
            <person name="Takami H."/>
        </authorList>
    </citation>
    <scope>NUCLEOTIDE SEQUENCE</scope>
    <source>
        <strain evidence="2">Expedition CK06-06</strain>
    </source>
</reference>
<organism evidence="2">
    <name type="scientific">marine sediment metagenome</name>
    <dbReference type="NCBI Taxonomy" id="412755"/>
    <lineage>
        <taxon>unclassified sequences</taxon>
        <taxon>metagenomes</taxon>
        <taxon>ecological metagenomes</taxon>
    </lineage>
</organism>
<dbReference type="EMBL" id="BARV01019158">
    <property type="protein sequence ID" value="GAI27802.1"/>
    <property type="molecule type" value="Genomic_DNA"/>
</dbReference>
<evidence type="ECO:0000256" key="1">
    <source>
        <dbReference type="SAM" id="Phobius"/>
    </source>
</evidence>
<feature type="non-terminal residue" evidence="2">
    <location>
        <position position="184"/>
    </location>
</feature>
<proteinExistence type="predicted"/>
<protein>
    <recommendedName>
        <fullName evidence="3">CARDB domain-containing protein</fullName>
    </recommendedName>
</protein>
<dbReference type="AlphaFoldDB" id="X1M841"/>
<keyword evidence="1" id="KW-1133">Transmembrane helix</keyword>
<keyword evidence="1" id="KW-0472">Membrane</keyword>
<gene>
    <name evidence="2" type="ORF">S06H3_32241</name>
</gene>